<dbReference type="AlphaFoldDB" id="A0A5Q2TIU9"/>
<dbReference type="PANTHER" id="PTHR43591">
    <property type="entry name" value="METHYLTRANSFERASE"/>
    <property type="match status" value="1"/>
</dbReference>
<reference evidence="2 3" key="1">
    <citation type="submission" date="2019-11" db="EMBL/GenBank/DDBJ databases">
        <title>Gracilibacillus salitolerans sp. nov., a moderate halophile isolated from a saline soil in northwest China.</title>
        <authorList>
            <person name="Gan L."/>
        </authorList>
    </citation>
    <scope>NUCLEOTIDE SEQUENCE [LARGE SCALE GENOMIC DNA]</scope>
    <source>
        <strain evidence="2 3">SCU50</strain>
    </source>
</reference>
<dbReference type="RefSeq" id="WP_153790380.1">
    <property type="nucleotide sequence ID" value="NZ_CP045915.1"/>
</dbReference>
<evidence type="ECO:0000313" key="2">
    <source>
        <dbReference type="EMBL" id="QGH33318.1"/>
    </source>
</evidence>
<dbReference type="Gene3D" id="3.40.50.150">
    <property type="entry name" value="Vaccinia Virus protein VP39"/>
    <property type="match status" value="1"/>
</dbReference>
<dbReference type="Proteomes" id="UP000339690">
    <property type="component" value="Chromosome"/>
</dbReference>
<proteinExistence type="predicted"/>
<keyword evidence="2" id="KW-0808">Transferase</keyword>
<dbReference type="GO" id="GO:0008757">
    <property type="term" value="F:S-adenosylmethionine-dependent methyltransferase activity"/>
    <property type="evidence" value="ECO:0007669"/>
    <property type="project" value="InterPro"/>
</dbReference>
<evidence type="ECO:0000313" key="3">
    <source>
        <dbReference type="Proteomes" id="UP000339690"/>
    </source>
</evidence>
<gene>
    <name evidence="2" type="ORF">GI584_04385</name>
</gene>
<organism evidence="2 3">
    <name type="scientific">Gracilibacillus salitolerans</name>
    <dbReference type="NCBI Taxonomy" id="2663022"/>
    <lineage>
        <taxon>Bacteria</taxon>
        <taxon>Bacillati</taxon>
        <taxon>Bacillota</taxon>
        <taxon>Bacilli</taxon>
        <taxon>Bacillales</taxon>
        <taxon>Bacillaceae</taxon>
        <taxon>Gracilibacillus</taxon>
    </lineage>
</organism>
<dbReference type="EMBL" id="CP045915">
    <property type="protein sequence ID" value="QGH33318.1"/>
    <property type="molecule type" value="Genomic_DNA"/>
</dbReference>
<dbReference type="InterPro" id="IPR029063">
    <property type="entry name" value="SAM-dependent_MTases_sf"/>
</dbReference>
<dbReference type="InterPro" id="IPR013216">
    <property type="entry name" value="Methyltransf_11"/>
</dbReference>
<keyword evidence="2" id="KW-0489">Methyltransferase</keyword>
<protein>
    <submittedName>
        <fullName evidence="2">Methyltransferase domain-containing protein</fullName>
    </submittedName>
</protein>
<dbReference type="SUPFAM" id="SSF53335">
    <property type="entry name" value="S-adenosyl-L-methionine-dependent methyltransferases"/>
    <property type="match status" value="1"/>
</dbReference>
<dbReference type="Pfam" id="PF08241">
    <property type="entry name" value="Methyltransf_11"/>
    <property type="match status" value="1"/>
</dbReference>
<keyword evidence="3" id="KW-1185">Reference proteome</keyword>
<accession>A0A5Q2TIU9</accession>
<feature type="domain" description="Methyltransferase type 11" evidence="1">
    <location>
        <begin position="42"/>
        <end position="122"/>
    </location>
</feature>
<dbReference type="PANTHER" id="PTHR43591:SF24">
    <property type="entry name" value="2-METHOXY-6-POLYPRENYL-1,4-BENZOQUINOL METHYLASE, MITOCHONDRIAL"/>
    <property type="match status" value="1"/>
</dbReference>
<name>A0A5Q2TIU9_9BACI</name>
<dbReference type="GO" id="GO:0032259">
    <property type="term" value="P:methylation"/>
    <property type="evidence" value="ECO:0007669"/>
    <property type="project" value="UniProtKB-KW"/>
</dbReference>
<evidence type="ECO:0000259" key="1">
    <source>
        <dbReference type="Pfam" id="PF08241"/>
    </source>
</evidence>
<sequence>MNIENPSFNYDIHGKKYSTYRQTDERIAQYIIDALGSSQTVLNVGAGGGSYEPNDRYVVAVEPSSSMRMQRLKANKVPAVIGTADSLPFDEYSFDASMATLTIHHWPDLEKGLKELRRVTKDQIVIMTYDPEALDVFWNAYYFPELIEVEKARYPKIDDIVGKLGGESDIIEIPIPIDCQDGFQEAFYARPEAFLEKEIRQSQSAWGFLSEGVEHKLVKRLKDDLDSGIWDEKFGSHRNMPFFNGALRLIISTKN</sequence>
<dbReference type="KEGG" id="grc:GI584_04385"/>